<feature type="region of interest" description="Disordered" evidence="1">
    <location>
        <begin position="159"/>
        <end position="183"/>
    </location>
</feature>
<comment type="caution">
    <text evidence="2">The sequence shown here is derived from an EMBL/GenBank/DDBJ whole genome shotgun (WGS) entry which is preliminary data.</text>
</comment>
<dbReference type="SUPFAM" id="SSF55961">
    <property type="entry name" value="Bet v1-like"/>
    <property type="match status" value="1"/>
</dbReference>
<reference evidence="3" key="1">
    <citation type="journal article" date="2019" name="Int. J. Syst. Evol. Microbiol.">
        <title>The Global Catalogue of Microorganisms (GCM) 10K type strain sequencing project: providing services to taxonomists for standard genome sequencing and annotation.</title>
        <authorList>
            <consortium name="The Broad Institute Genomics Platform"/>
            <consortium name="The Broad Institute Genome Sequencing Center for Infectious Disease"/>
            <person name="Wu L."/>
            <person name="Ma J."/>
        </authorList>
    </citation>
    <scope>NUCLEOTIDE SEQUENCE [LARGE SCALE GENOMIC DNA]</scope>
    <source>
        <strain evidence="3">CCUG 56607</strain>
    </source>
</reference>
<evidence type="ECO:0000256" key="1">
    <source>
        <dbReference type="SAM" id="MobiDB-lite"/>
    </source>
</evidence>
<evidence type="ECO:0008006" key="4">
    <source>
        <dbReference type="Google" id="ProtNLM"/>
    </source>
</evidence>
<gene>
    <name evidence="2" type="ORF">ACFQ2J_17675</name>
</gene>
<name>A0ABW3L8D4_9BACI</name>
<dbReference type="Gene3D" id="3.30.530.20">
    <property type="match status" value="1"/>
</dbReference>
<organism evidence="2 3">
    <name type="scientific">Thalassobacillus hwangdonensis</name>
    <dbReference type="NCBI Taxonomy" id="546108"/>
    <lineage>
        <taxon>Bacteria</taxon>
        <taxon>Bacillati</taxon>
        <taxon>Bacillota</taxon>
        <taxon>Bacilli</taxon>
        <taxon>Bacillales</taxon>
        <taxon>Bacillaceae</taxon>
        <taxon>Thalassobacillus</taxon>
    </lineage>
</organism>
<sequence>MKSNQYEMRKTWKVKGNRDELFEILTNAVDYPRWWPSLFLDIEDTGVVKEAGGNMYALRSTGGWFPATLQWNLVNVNESTPYRVSVRACGDVTGRGTWKLTEDGEYVNVELLWILEADKPLLKYLSFILKPVFMANFHWCMKRGYESLNLELQRRRATSHEEIRQLPSPPGPTFQPKEKVKSS</sequence>
<protein>
    <recommendedName>
        <fullName evidence="4">Polyketide cyclase</fullName>
    </recommendedName>
</protein>
<evidence type="ECO:0000313" key="2">
    <source>
        <dbReference type="EMBL" id="MFD1021023.1"/>
    </source>
</evidence>
<dbReference type="Proteomes" id="UP001596990">
    <property type="component" value="Unassembled WGS sequence"/>
</dbReference>
<dbReference type="EMBL" id="JBHTKL010000006">
    <property type="protein sequence ID" value="MFD1021023.1"/>
    <property type="molecule type" value="Genomic_DNA"/>
</dbReference>
<evidence type="ECO:0000313" key="3">
    <source>
        <dbReference type="Proteomes" id="UP001596990"/>
    </source>
</evidence>
<keyword evidence="3" id="KW-1185">Reference proteome</keyword>
<dbReference type="RefSeq" id="WP_386063723.1">
    <property type="nucleotide sequence ID" value="NZ_JBHTKL010000006.1"/>
</dbReference>
<accession>A0ABW3L8D4</accession>
<proteinExistence type="predicted"/>
<dbReference type="InterPro" id="IPR023393">
    <property type="entry name" value="START-like_dom_sf"/>
</dbReference>